<feature type="transmembrane region" description="Helical" evidence="1">
    <location>
        <begin position="208"/>
        <end position="231"/>
    </location>
</feature>
<proteinExistence type="predicted"/>
<keyword evidence="3" id="KW-1185">Reference proteome</keyword>
<evidence type="ECO:0000313" key="3">
    <source>
        <dbReference type="Proteomes" id="UP001595698"/>
    </source>
</evidence>
<dbReference type="PANTHER" id="PTHR36832">
    <property type="entry name" value="SLR1174 PROTEIN-RELATED"/>
    <property type="match status" value="1"/>
</dbReference>
<dbReference type="InterPro" id="IPR010390">
    <property type="entry name" value="ABC-2_transporter-like"/>
</dbReference>
<keyword evidence="1" id="KW-0472">Membrane</keyword>
<feature type="transmembrane region" description="Helical" evidence="1">
    <location>
        <begin position="171"/>
        <end position="201"/>
    </location>
</feature>
<feature type="transmembrane region" description="Helical" evidence="1">
    <location>
        <begin position="52"/>
        <end position="76"/>
    </location>
</feature>
<organism evidence="2 3">
    <name type="scientific">Streptosporangium jomthongense</name>
    <dbReference type="NCBI Taxonomy" id="1193683"/>
    <lineage>
        <taxon>Bacteria</taxon>
        <taxon>Bacillati</taxon>
        <taxon>Actinomycetota</taxon>
        <taxon>Actinomycetes</taxon>
        <taxon>Streptosporangiales</taxon>
        <taxon>Streptosporangiaceae</taxon>
        <taxon>Streptosporangium</taxon>
    </lineage>
</organism>
<feature type="transmembrane region" description="Helical" evidence="1">
    <location>
        <begin position="261"/>
        <end position="282"/>
    </location>
</feature>
<dbReference type="Proteomes" id="UP001595698">
    <property type="component" value="Unassembled WGS sequence"/>
</dbReference>
<dbReference type="PANTHER" id="PTHR36832:SF2">
    <property type="entry name" value="INTEGRAL MEMBRANE PROTEIN"/>
    <property type="match status" value="1"/>
</dbReference>
<gene>
    <name evidence="2" type="ORF">ACFOYY_12025</name>
</gene>
<feature type="transmembrane region" description="Helical" evidence="1">
    <location>
        <begin position="20"/>
        <end position="40"/>
    </location>
</feature>
<dbReference type="RefSeq" id="WP_386189812.1">
    <property type="nucleotide sequence ID" value="NZ_JBHSBC010000012.1"/>
</dbReference>
<sequence>MTEETEKPVAPIKIGDNDRTVVPTLPGEAAFLLYLHIAWYGFRRHFAYRSAALAGAFTNTVFGILRAYVLIALWTARPGLAGYDLADAMTFCFLSQAFIGPMQVFGGGLQLAERVRNGDVAVDLVRPASLQLWSLSDDVGRAAHLFLLRSLPPTVVGAVLFELVLPPGPAAWLSFAAGFALGVVVSFAWRYLIALSACWLVDDRGTQSLSLVLTLFFSGMVLPLNLFPGWLGDLARVLPWSAMVQVPADLYLGKRDILDALGFQAAWAVALLTLGALATSAARRKVVIQGG</sequence>
<comment type="caution">
    <text evidence="2">The sequence shown here is derived from an EMBL/GenBank/DDBJ whole genome shotgun (WGS) entry which is preliminary data.</text>
</comment>
<name>A0ABV8F049_9ACTN</name>
<keyword evidence="1" id="KW-1133">Transmembrane helix</keyword>
<dbReference type="Pfam" id="PF06182">
    <property type="entry name" value="ABC2_membrane_6"/>
    <property type="match status" value="1"/>
</dbReference>
<keyword evidence="1" id="KW-0812">Transmembrane</keyword>
<protein>
    <submittedName>
        <fullName evidence="2">ABC transporter permease</fullName>
    </submittedName>
</protein>
<reference evidence="3" key="1">
    <citation type="journal article" date="2019" name="Int. J. Syst. Evol. Microbiol.">
        <title>The Global Catalogue of Microorganisms (GCM) 10K type strain sequencing project: providing services to taxonomists for standard genome sequencing and annotation.</title>
        <authorList>
            <consortium name="The Broad Institute Genomics Platform"/>
            <consortium name="The Broad Institute Genome Sequencing Center for Infectious Disease"/>
            <person name="Wu L."/>
            <person name="Ma J."/>
        </authorList>
    </citation>
    <scope>NUCLEOTIDE SEQUENCE [LARGE SCALE GENOMIC DNA]</scope>
    <source>
        <strain evidence="3">TBRC 7912</strain>
    </source>
</reference>
<dbReference type="EMBL" id="JBHSBC010000012">
    <property type="protein sequence ID" value="MFC3980853.1"/>
    <property type="molecule type" value="Genomic_DNA"/>
</dbReference>
<accession>A0ABV8F049</accession>
<evidence type="ECO:0000256" key="1">
    <source>
        <dbReference type="SAM" id="Phobius"/>
    </source>
</evidence>
<evidence type="ECO:0000313" key="2">
    <source>
        <dbReference type="EMBL" id="MFC3980853.1"/>
    </source>
</evidence>